<dbReference type="EMBL" id="JAGPYM010000037">
    <property type="protein sequence ID" value="KAH6874751.1"/>
    <property type="molecule type" value="Genomic_DNA"/>
</dbReference>
<sequence>MDPKQPISHITPRFDFNSLPLEIRELIWEFTLPDCRLFHVRSFSRQRLVRDEEVRQMFLIFHIPHPPPTALGVCAEARTVALRKGFFLSPHGDFPGLWFNPDKDVLYLDRNQRTRFHIKPGEPRMSIPGWDRVLNVGLEWRAFFRDIPRPSPDETMASYWRAAIEPLYAYMPRMRTINYILPQVRYKGGISWGREPYGAPNFDAQLVPLPEDTPIPWETTRNMGNGVFAPRPQLMGEIQETRRPAATVVTWGEVKNDIEKGFEEVEDDGNQSAPQPHDPSFYPPQVNGWWLVRAGFTIDHENTRHMAQPRTAYTSSVV</sequence>
<feature type="domain" description="2EXR" evidence="1">
    <location>
        <begin position="16"/>
        <end position="106"/>
    </location>
</feature>
<comment type="caution">
    <text evidence="2">The sequence shown here is derived from an EMBL/GenBank/DDBJ whole genome shotgun (WGS) entry which is preliminary data.</text>
</comment>
<dbReference type="AlphaFoldDB" id="A0A9P9AJU7"/>
<evidence type="ECO:0000259" key="1">
    <source>
        <dbReference type="Pfam" id="PF20150"/>
    </source>
</evidence>
<name>A0A9P9AJU7_9HYPO</name>
<accession>A0A9P9AJU7</accession>
<evidence type="ECO:0000313" key="2">
    <source>
        <dbReference type="EMBL" id="KAH6874751.1"/>
    </source>
</evidence>
<gene>
    <name evidence="2" type="ORF">B0T10DRAFT_203264</name>
</gene>
<reference evidence="2 3" key="1">
    <citation type="journal article" date="2021" name="Nat. Commun.">
        <title>Genetic determinants of endophytism in the Arabidopsis root mycobiome.</title>
        <authorList>
            <person name="Mesny F."/>
            <person name="Miyauchi S."/>
            <person name="Thiergart T."/>
            <person name="Pickel B."/>
            <person name="Atanasova L."/>
            <person name="Karlsson M."/>
            <person name="Huettel B."/>
            <person name="Barry K.W."/>
            <person name="Haridas S."/>
            <person name="Chen C."/>
            <person name="Bauer D."/>
            <person name="Andreopoulos W."/>
            <person name="Pangilinan J."/>
            <person name="LaButti K."/>
            <person name="Riley R."/>
            <person name="Lipzen A."/>
            <person name="Clum A."/>
            <person name="Drula E."/>
            <person name="Henrissat B."/>
            <person name="Kohler A."/>
            <person name="Grigoriev I.V."/>
            <person name="Martin F.M."/>
            <person name="Hacquard S."/>
        </authorList>
    </citation>
    <scope>NUCLEOTIDE SEQUENCE [LARGE SCALE GENOMIC DNA]</scope>
    <source>
        <strain evidence="2 3">MPI-CAGE-CH-0241</strain>
    </source>
</reference>
<dbReference type="Proteomes" id="UP000777438">
    <property type="component" value="Unassembled WGS sequence"/>
</dbReference>
<evidence type="ECO:0000313" key="3">
    <source>
        <dbReference type="Proteomes" id="UP000777438"/>
    </source>
</evidence>
<protein>
    <recommendedName>
        <fullName evidence="1">2EXR domain-containing protein</fullName>
    </recommendedName>
</protein>
<dbReference type="Pfam" id="PF20150">
    <property type="entry name" value="2EXR"/>
    <property type="match status" value="1"/>
</dbReference>
<organism evidence="2 3">
    <name type="scientific">Thelonectria olida</name>
    <dbReference type="NCBI Taxonomy" id="1576542"/>
    <lineage>
        <taxon>Eukaryota</taxon>
        <taxon>Fungi</taxon>
        <taxon>Dikarya</taxon>
        <taxon>Ascomycota</taxon>
        <taxon>Pezizomycotina</taxon>
        <taxon>Sordariomycetes</taxon>
        <taxon>Hypocreomycetidae</taxon>
        <taxon>Hypocreales</taxon>
        <taxon>Nectriaceae</taxon>
        <taxon>Thelonectria</taxon>
    </lineage>
</organism>
<dbReference type="PANTHER" id="PTHR35910">
    <property type="entry name" value="2EXR DOMAIN-CONTAINING PROTEIN"/>
    <property type="match status" value="1"/>
</dbReference>
<keyword evidence="3" id="KW-1185">Reference proteome</keyword>
<dbReference type="OrthoDB" id="3561261at2759"/>
<proteinExistence type="predicted"/>
<dbReference type="InterPro" id="IPR045518">
    <property type="entry name" value="2EXR"/>
</dbReference>
<dbReference type="PANTHER" id="PTHR35910:SF6">
    <property type="entry name" value="2EXR DOMAIN-CONTAINING PROTEIN"/>
    <property type="match status" value="1"/>
</dbReference>